<evidence type="ECO:0000256" key="2">
    <source>
        <dbReference type="ARBA" id="ARBA00022630"/>
    </source>
</evidence>
<evidence type="ECO:0000256" key="7">
    <source>
        <dbReference type="ARBA" id="ARBA00023004"/>
    </source>
</evidence>
<name>A0A923KT64_9BURK</name>
<dbReference type="Gene3D" id="3.40.50.80">
    <property type="entry name" value="Nucleotide-binding domain of ferredoxin-NADP reductase (FNR) module"/>
    <property type="match status" value="1"/>
</dbReference>
<dbReference type="Gene3D" id="2.40.30.10">
    <property type="entry name" value="Translation factors"/>
    <property type="match status" value="1"/>
</dbReference>
<evidence type="ECO:0000313" key="10">
    <source>
        <dbReference type="EMBL" id="MBC3881956.1"/>
    </source>
</evidence>
<evidence type="ECO:0000256" key="8">
    <source>
        <dbReference type="ARBA" id="ARBA00023014"/>
    </source>
</evidence>
<keyword evidence="3" id="KW-0288">FMN</keyword>
<protein>
    <submittedName>
        <fullName evidence="10">Oxidoreductase</fullName>
    </submittedName>
</protein>
<evidence type="ECO:0000259" key="9">
    <source>
        <dbReference type="PROSITE" id="PS51085"/>
    </source>
</evidence>
<dbReference type="PANTHER" id="PTHR30212">
    <property type="entry name" value="PROTEIN YIIM"/>
    <property type="match status" value="1"/>
</dbReference>
<dbReference type="Gene3D" id="3.10.20.30">
    <property type="match status" value="1"/>
</dbReference>
<dbReference type="PROSITE" id="PS51085">
    <property type="entry name" value="2FE2S_FER_2"/>
    <property type="match status" value="1"/>
</dbReference>
<dbReference type="GO" id="GO:0046872">
    <property type="term" value="F:metal ion binding"/>
    <property type="evidence" value="ECO:0007669"/>
    <property type="project" value="UniProtKB-KW"/>
</dbReference>
<dbReference type="InterPro" id="IPR006058">
    <property type="entry name" value="2Fe2S_fd_BS"/>
</dbReference>
<dbReference type="InterPro" id="IPR039261">
    <property type="entry name" value="FNR_nucleotide-bd"/>
</dbReference>
<dbReference type="InterPro" id="IPR012675">
    <property type="entry name" value="Beta-grasp_dom_sf"/>
</dbReference>
<gene>
    <name evidence="10" type="ORF">H8K36_11255</name>
</gene>
<dbReference type="Pfam" id="PF22290">
    <property type="entry name" value="DmmA-like_N"/>
    <property type="match status" value="1"/>
</dbReference>
<feature type="domain" description="2Fe-2S ferredoxin-type" evidence="9">
    <location>
        <begin position="201"/>
        <end position="284"/>
    </location>
</feature>
<comment type="cofactor">
    <cofactor evidence="1">
        <name>FMN</name>
        <dbReference type="ChEBI" id="CHEBI:58210"/>
    </cofactor>
</comment>
<evidence type="ECO:0000256" key="5">
    <source>
        <dbReference type="ARBA" id="ARBA00022723"/>
    </source>
</evidence>
<dbReference type="InterPro" id="IPR001041">
    <property type="entry name" value="2Fe-2S_ferredoxin-type"/>
</dbReference>
<dbReference type="Pfam" id="PF00111">
    <property type="entry name" value="Fer2"/>
    <property type="match status" value="1"/>
</dbReference>
<dbReference type="InterPro" id="IPR052353">
    <property type="entry name" value="Benzoxazolinone_Detox_Enz"/>
</dbReference>
<dbReference type="PROSITE" id="PS00197">
    <property type="entry name" value="2FE2S_FER_1"/>
    <property type="match status" value="1"/>
</dbReference>
<dbReference type="GO" id="GO:0051537">
    <property type="term" value="F:2 iron, 2 sulfur cluster binding"/>
    <property type="evidence" value="ECO:0007669"/>
    <property type="project" value="UniProtKB-KW"/>
</dbReference>
<keyword evidence="4" id="KW-0001">2Fe-2S</keyword>
<dbReference type="SUPFAM" id="SSF52343">
    <property type="entry name" value="Ferredoxin reductase-like, C-terminal NADP-linked domain"/>
    <property type="match status" value="1"/>
</dbReference>
<dbReference type="CDD" id="cd00207">
    <property type="entry name" value="fer2"/>
    <property type="match status" value="1"/>
</dbReference>
<dbReference type="InterPro" id="IPR036010">
    <property type="entry name" value="2Fe-2S_ferredoxin-like_sf"/>
</dbReference>
<dbReference type="RefSeq" id="WP_186916389.1">
    <property type="nucleotide sequence ID" value="NZ_JACOFZ010000003.1"/>
</dbReference>
<reference evidence="10" key="1">
    <citation type="submission" date="2020-08" db="EMBL/GenBank/DDBJ databases">
        <title>Novel species isolated from subtropical streams in China.</title>
        <authorList>
            <person name="Lu H."/>
        </authorList>
    </citation>
    <scope>NUCLEOTIDE SEQUENCE</scope>
    <source>
        <strain evidence="10">LX22W</strain>
    </source>
</reference>
<dbReference type="SUPFAM" id="SSF54292">
    <property type="entry name" value="2Fe-2S ferredoxin-like"/>
    <property type="match status" value="1"/>
</dbReference>
<dbReference type="AlphaFoldDB" id="A0A923KT64"/>
<dbReference type="GO" id="GO:0016491">
    <property type="term" value="F:oxidoreductase activity"/>
    <property type="evidence" value="ECO:0007669"/>
    <property type="project" value="UniProtKB-KW"/>
</dbReference>
<evidence type="ECO:0000256" key="6">
    <source>
        <dbReference type="ARBA" id="ARBA00023002"/>
    </source>
</evidence>
<keyword evidence="2" id="KW-0285">Flavoprotein</keyword>
<accession>A0A923KT64</accession>
<dbReference type="Proteomes" id="UP000627446">
    <property type="component" value="Unassembled WGS sequence"/>
</dbReference>
<comment type="caution">
    <text evidence="10">The sequence shown here is derived from an EMBL/GenBank/DDBJ whole genome shotgun (WGS) entry which is preliminary data.</text>
</comment>
<dbReference type="EMBL" id="JACOFZ010000003">
    <property type="protein sequence ID" value="MBC3881956.1"/>
    <property type="molecule type" value="Genomic_DNA"/>
</dbReference>
<dbReference type="PRINTS" id="PR00409">
    <property type="entry name" value="PHDIOXRDTASE"/>
</dbReference>
<keyword evidence="7" id="KW-0408">Iron</keyword>
<keyword evidence="8" id="KW-0411">Iron-sulfur</keyword>
<evidence type="ECO:0000256" key="1">
    <source>
        <dbReference type="ARBA" id="ARBA00001917"/>
    </source>
</evidence>
<proteinExistence type="predicted"/>
<keyword evidence="6" id="KW-0560">Oxidoreductase</keyword>
<evidence type="ECO:0000256" key="4">
    <source>
        <dbReference type="ARBA" id="ARBA00022714"/>
    </source>
</evidence>
<dbReference type="CDD" id="cd06185">
    <property type="entry name" value="PDR_like"/>
    <property type="match status" value="1"/>
</dbReference>
<evidence type="ECO:0000256" key="3">
    <source>
        <dbReference type="ARBA" id="ARBA00022643"/>
    </source>
</evidence>
<keyword evidence="5" id="KW-0479">Metal-binding</keyword>
<dbReference type="InterPro" id="IPR017938">
    <property type="entry name" value="Riboflavin_synthase-like_b-brl"/>
</dbReference>
<organism evidence="10 11">
    <name type="scientific">Undibacterium nitidum</name>
    <dbReference type="NCBI Taxonomy" id="2762298"/>
    <lineage>
        <taxon>Bacteria</taxon>
        <taxon>Pseudomonadati</taxon>
        <taxon>Pseudomonadota</taxon>
        <taxon>Betaproteobacteria</taxon>
        <taxon>Burkholderiales</taxon>
        <taxon>Oxalobacteraceae</taxon>
        <taxon>Undibacterium</taxon>
    </lineage>
</organism>
<dbReference type="InterPro" id="IPR054582">
    <property type="entry name" value="DmmA-like_N"/>
</dbReference>
<sequence length="284" mass="30364">MVAAGAHLALPVILANGKAAVRHYSIASNPARRDIYEIAVLHEAQGAGGSGFVHGAYQIGTVIHCDLPKQYFSLRDGSKAALLIAGGIGITAIKPMAQRLKAQGTAFQLHYAASNRQHMAYGDRLRRDLGEQVLCYFSDQGQRLDLETLLTNTARDTDIYVCGPTRMLEQVQSIAARLGFAKDRVHVEAFGVAPKANDRAFRVTLHRSQKTIEVAADQSVLQVLDAANIPAASACGTGQCGTCAVKLLAGAADHRDQVLSEAQKEGMFCPCVSRAADSHITLDL</sequence>
<evidence type="ECO:0000313" key="11">
    <source>
        <dbReference type="Proteomes" id="UP000627446"/>
    </source>
</evidence>
<dbReference type="SUPFAM" id="SSF63380">
    <property type="entry name" value="Riboflavin synthase domain-like"/>
    <property type="match status" value="1"/>
</dbReference>
<keyword evidence="11" id="KW-1185">Reference proteome</keyword>
<dbReference type="PANTHER" id="PTHR30212:SF2">
    <property type="entry name" value="PROTEIN YIIM"/>
    <property type="match status" value="1"/>
</dbReference>